<proteinExistence type="predicted"/>
<dbReference type="Pfam" id="PF08337">
    <property type="entry name" value="Plexin_cytopl"/>
    <property type="match status" value="1"/>
</dbReference>
<name>A0A6H5HNN5_9HEMI</name>
<dbReference type="GO" id="GO:0030334">
    <property type="term" value="P:regulation of cell migration"/>
    <property type="evidence" value="ECO:0007669"/>
    <property type="project" value="TreeGrafter"/>
</dbReference>
<dbReference type="GO" id="GO:0008045">
    <property type="term" value="P:motor neuron axon guidance"/>
    <property type="evidence" value="ECO:0007669"/>
    <property type="project" value="TreeGrafter"/>
</dbReference>
<dbReference type="InterPro" id="IPR013548">
    <property type="entry name" value="Plexin_cytoplasmic_RasGAP_dom"/>
</dbReference>
<dbReference type="GO" id="GO:0005886">
    <property type="term" value="C:plasma membrane"/>
    <property type="evidence" value="ECO:0007669"/>
    <property type="project" value="TreeGrafter"/>
</dbReference>
<dbReference type="SUPFAM" id="SSF81296">
    <property type="entry name" value="E set domains"/>
    <property type="match status" value="2"/>
</dbReference>
<dbReference type="InterPro" id="IPR013783">
    <property type="entry name" value="Ig-like_fold"/>
</dbReference>
<dbReference type="GO" id="GO:0050772">
    <property type="term" value="P:positive regulation of axonogenesis"/>
    <property type="evidence" value="ECO:0007669"/>
    <property type="project" value="TreeGrafter"/>
</dbReference>
<evidence type="ECO:0000259" key="1">
    <source>
        <dbReference type="SMART" id="SM00429"/>
    </source>
</evidence>
<dbReference type="InterPro" id="IPR002909">
    <property type="entry name" value="IPT_dom"/>
</dbReference>
<dbReference type="OrthoDB" id="125363at2759"/>
<keyword evidence="3" id="KW-1185">Reference proteome</keyword>
<accession>A0A6H5HNN5</accession>
<dbReference type="SUPFAM" id="SSF103575">
    <property type="entry name" value="Plexin repeat"/>
    <property type="match status" value="1"/>
</dbReference>
<dbReference type="GO" id="GO:0008360">
    <property type="term" value="P:regulation of cell shape"/>
    <property type="evidence" value="ECO:0007669"/>
    <property type="project" value="TreeGrafter"/>
</dbReference>
<organism evidence="2 3">
    <name type="scientific">Nesidiocoris tenuis</name>
    <dbReference type="NCBI Taxonomy" id="355587"/>
    <lineage>
        <taxon>Eukaryota</taxon>
        <taxon>Metazoa</taxon>
        <taxon>Ecdysozoa</taxon>
        <taxon>Arthropoda</taxon>
        <taxon>Hexapoda</taxon>
        <taxon>Insecta</taxon>
        <taxon>Pterygota</taxon>
        <taxon>Neoptera</taxon>
        <taxon>Paraneoptera</taxon>
        <taxon>Hemiptera</taxon>
        <taxon>Heteroptera</taxon>
        <taxon>Panheteroptera</taxon>
        <taxon>Cimicomorpha</taxon>
        <taxon>Miridae</taxon>
        <taxon>Dicyphina</taxon>
        <taxon>Nesidiocoris</taxon>
    </lineage>
</organism>
<dbReference type="GO" id="GO:0097374">
    <property type="term" value="P:sensory neuron axon guidance"/>
    <property type="evidence" value="ECO:0007669"/>
    <property type="project" value="TreeGrafter"/>
</dbReference>
<dbReference type="EMBL" id="CADCXU010029812">
    <property type="protein sequence ID" value="CAB0015972.1"/>
    <property type="molecule type" value="Genomic_DNA"/>
</dbReference>
<dbReference type="Gene3D" id="1.10.506.10">
    <property type="entry name" value="GTPase Activation - p120gap, domain 1"/>
    <property type="match status" value="1"/>
</dbReference>
<dbReference type="SMART" id="SM00429">
    <property type="entry name" value="IPT"/>
    <property type="match status" value="2"/>
</dbReference>
<dbReference type="Gene3D" id="3.30.1680.10">
    <property type="entry name" value="ligand-binding face of the semaphorins, domain 2"/>
    <property type="match status" value="1"/>
</dbReference>
<reference evidence="2 3" key="1">
    <citation type="submission" date="2020-02" db="EMBL/GenBank/DDBJ databases">
        <authorList>
            <person name="Ferguson B K."/>
        </authorList>
    </citation>
    <scope>NUCLEOTIDE SEQUENCE [LARGE SCALE GENOMIC DNA]</scope>
</reference>
<dbReference type="InterPro" id="IPR031148">
    <property type="entry name" value="Plexin"/>
</dbReference>
<dbReference type="GO" id="GO:0002116">
    <property type="term" value="C:semaphorin receptor complex"/>
    <property type="evidence" value="ECO:0007669"/>
    <property type="project" value="TreeGrafter"/>
</dbReference>
<feature type="domain" description="IPT/TIG" evidence="1">
    <location>
        <begin position="55"/>
        <end position="148"/>
    </location>
</feature>
<dbReference type="InterPro" id="IPR008936">
    <property type="entry name" value="Rho_GTPase_activation_prot"/>
</dbReference>
<sequence>MALTLYKCDILGSHRDHADCSLCVTREAKYNCAWCSSTCAYSESCKHSPTKECPKPRIDMDIKLGSVTPTSGPKSGGTHVAITGQNLNIGSSIYVFFDDLPCIVNASQTSSSRLLCVTSAAPRPTTVSKLTLMIDGANRTLFKPYVYKQDPTILEIKPLRSFVSGGRMITVHGTNLNIIQKPEMIVYSESSSTIINKTSVVSKHPQLMLRRTESVVEKMLTNWMALCMYKYLKDYAGSSLFLLYKAIKYQIEKGPVDAITHDARYSLSEERLLREQIQHGVVVSTGTTPYLDNSVPTILSAAGDLDTTGNSHVYHLVKPLDDHPYIT</sequence>
<feature type="domain" description="IPT/TIG" evidence="1">
    <location>
        <begin position="150"/>
        <end position="232"/>
    </location>
</feature>
<gene>
    <name evidence="2" type="ORF">NTEN_LOCUS20306</name>
</gene>
<evidence type="ECO:0000313" key="2">
    <source>
        <dbReference type="EMBL" id="CAB0015972.1"/>
    </source>
</evidence>
<dbReference type="SUPFAM" id="SSF48350">
    <property type="entry name" value="GTPase activation domain, GAP"/>
    <property type="match status" value="1"/>
</dbReference>
<feature type="non-terminal residue" evidence="2">
    <location>
        <position position="327"/>
    </location>
</feature>
<dbReference type="Proteomes" id="UP000479000">
    <property type="component" value="Unassembled WGS sequence"/>
</dbReference>
<dbReference type="PANTHER" id="PTHR22625:SF44">
    <property type="entry name" value="PLEXIN-B"/>
    <property type="match status" value="1"/>
</dbReference>
<dbReference type="GO" id="GO:0017154">
    <property type="term" value="F:semaphorin receptor activity"/>
    <property type="evidence" value="ECO:0007669"/>
    <property type="project" value="InterPro"/>
</dbReference>
<dbReference type="Gene3D" id="2.60.40.10">
    <property type="entry name" value="Immunoglobulins"/>
    <property type="match status" value="1"/>
</dbReference>
<evidence type="ECO:0000313" key="3">
    <source>
        <dbReference type="Proteomes" id="UP000479000"/>
    </source>
</evidence>
<dbReference type="PANTHER" id="PTHR22625">
    <property type="entry name" value="PLEXIN"/>
    <property type="match status" value="1"/>
</dbReference>
<protein>
    <recommendedName>
        <fullName evidence="1">IPT/TIG domain-containing protein</fullName>
    </recommendedName>
</protein>
<dbReference type="Pfam" id="PF01833">
    <property type="entry name" value="TIG"/>
    <property type="match status" value="1"/>
</dbReference>
<dbReference type="GO" id="GO:0007162">
    <property type="term" value="P:negative regulation of cell adhesion"/>
    <property type="evidence" value="ECO:0007669"/>
    <property type="project" value="TreeGrafter"/>
</dbReference>
<dbReference type="InterPro" id="IPR014756">
    <property type="entry name" value="Ig_E-set"/>
</dbReference>
<dbReference type="AlphaFoldDB" id="A0A6H5HNN5"/>